<protein>
    <submittedName>
        <fullName evidence="6">Putative capsid protein</fullName>
    </submittedName>
</protein>
<name>A0A3G4ZXN5_9VIRU</name>
<evidence type="ECO:0000259" key="4">
    <source>
        <dbReference type="Pfam" id="PF04451"/>
    </source>
</evidence>
<reference evidence="6" key="1">
    <citation type="submission" date="2018-10" db="EMBL/GenBank/DDBJ databases">
        <title>Hidden diversity of soil giant viruses.</title>
        <authorList>
            <person name="Schulz F."/>
            <person name="Alteio L."/>
            <person name="Goudeau D."/>
            <person name="Ryan E.M."/>
            <person name="Malmstrom R.R."/>
            <person name="Blanchard J."/>
            <person name="Woyke T."/>
        </authorList>
    </citation>
    <scope>NUCLEOTIDE SEQUENCE</scope>
    <source>
        <strain evidence="6">FNV1</strain>
    </source>
</reference>
<dbReference type="GO" id="GO:0005198">
    <property type="term" value="F:structural molecule activity"/>
    <property type="evidence" value="ECO:0007669"/>
    <property type="project" value="InterPro"/>
</dbReference>
<feature type="non-terminal residue" evidence="6">
    <location>
        <position position="3105"/>
    </location>
</feature>
<accession>A0A3G4ZXN5</accession>
<dbReference type="Pfam" id="PF04451">
    <property type="entry name" value="Capsid_NCLDV"/>
    <property type="match status" value="1"/>
</dbReference>
<dbReference type="InterPro" id="IPR038519">
    <property type="entry name" value="MCP_C_sf"/>
</dbReference>
<dbReference type="InterPro" id="IPR016112">
    <property type="entry name" value="VP_dsDNA_II"/>
</dbReference>
<proteinExistence type="predicted"/>
<keyword evidence="2" id="KW-0167">Capsid protein</keyword>
<feature type="domain" description="Major capsid protein C-terminal" evidence="4">
    <location>
        <begin position="2887"/>
        <end position="3097"/>
    </location>
</feature>
<dbReference type="Gene3D" id="2.70.9.10">
    <property type="entry name" value="Adenovirus Type 2 Hexon, domain 4"/>
    <property type="match status" value="2"/>
</dbReference>
<evidence type="ECO:0000313" key="6">
    <source>
        <dbReference type="EMBL" id="AYV79610.1"/>
    </source>
</evidence>
<dbReference type="EMBL" id="MK072159">
    <property type="protein sequence ID" value="AYV79610.1"/>
    <property type="molecule type" value="Genomic_DNA"/>
</dbReference>
<keyword evidence="3" id="KW-0946">Virion</keyword>
<dbReference type="Pfam" id="PF16903">
    <property type="entry name" value="Capsid_N"/>
    <property type="match status" value="2"/>
</dbReference>
<dbReference type="GO" id="GO:0019028">
    <property type="term" value="C:viral capsid"/>
    <property type="evidence" value="ECO:0007669"/>
    <property type="project" value="UniProtKB-KW"/>
</dbReference>
<dbReference type="Gene3D" id="2.70.9.20">
    <property type="entry name" value="Major capsid protein Vp54"/>
    <property type="match status" value="1"/>
</dbReference>
<evidence type="ECO:0000256" key="3">
    <source>
        <dbReference type="ARBA" id="ARBA00022844"/>
    </source>
</evidence>
<sequence>MAGGLLQLIAYGSQDLYLTGNPEITPFKAVYRRYNNFSRDDIEIPFKGPLRFDAKSTAIIPRNGDLIDQLTLKIDIPSVSVTYKYTPTQEIALLLANNNTVKINTNIYNDNILRLTSIQKYFNSSLPLYIIQLDQVPHYSIISYILPFFDTINLDANSALLVTQANTYYVPVSTTNLKYLMNESQFNTDVNNNVFKYNVGAVTTFTPHIKYYSPNTYYNIVINANITTWTLIDNITPWLGDGNNRFAYIYNVIGISYLKITTIIVSSFSVTNNISTAKCFYYSGDQSAITNTAYIFSNIDITGTLLSTPTNIGPIISVSATVNTNAVTNTVGYLGTYDDPYQYLASYLLSHLNYDINLQSVIFTGNTFVEGVYALISQRVFNRTDTITLNDNIVAWNIVPSNSPNIWLNYRGTLQLYSLLFLYSQIDATNYLQFGYGIVLNISYTTFTSVINFVFLAGRQDLIDPAESNAAIFVSNIGSTNLNTLTTQPISSLTRLSSVNNYIQQQNNEVFTYDRITKSKINQNTQVQVDISQYSSRQMILTFAINITTWFNNIGVFPTANVSGVSLFNLQLTDMAVQTNLTILTCNVILPNTTSIAALCQGCYISYNRSNIIFSSIIQQVITTGITVNANNTTNTQYYFNIYVASNISSWFLTQFIITPTLTNSVSIANASALLDIAEINTATTTTTVLCTYNIGENFSISNINNILIGTFAYNLINTTQVSQIKRIDVLYFDSLYTYNFVYNNAPVSNSTADYRTLLLNSIQNSMTSNTVLLRDIFSQLYTGINYSFRAFDYNLGVINGNSNEVFNTSNLVIYLNGYLTDNVIQPAPSIYANSTTYLTPFIDQITNQNTNYQNYNLVSFNNIISKVIQNTQYSMIGNIALLIKFYQTSNPNNGINITVNSNLSAWGVLLNVGQLINIRSYNDNTKPILSQLQITTVTLGAVTVITGNLYSATASLTDLIINNYIFSQDDSLSAVIANVDTFYNNYTTRYTTFAGNSTNIVKNGTWFVNFLLLDYMVNINNFLLSGTSTSLMPKIQNATKYLYTPLADRNAVISTIVFTNNDNITITVNSDLTAWGTELNVSSVLFIREVQQYGIYNVSTLVINSVALNITNTVIVCSINITNSMVNKTGLLNRYIYSNDDTKNIQTQTVTVNGMSNISIYINSNINTLWGAYLNIGGILNIRETSSSANPILGNVVITNVIFTYWSTTIICSLSSVLATLQYVGTINNYVMPINTGLNNIANFQTVASSDNVNLIFTQNIEPGWINNVATDTTLNVKQFNNQIDTIRADTVLNIAEMKSHYLFTTAGILLGKLLSFNVTDSTHITINMLSAITASNMLLLSIGTIIVVREVSNNVFYTVGNFTITTFTSLHLNCSMDIIATYKSKLLPIPKYLFNSSGNFTFYPPVLIIGIVAIDPNNITLTIGSDLSVSWSGYLNLGSTLFICESTNPNALVLSELLVLTATFGGGMSTITCRSAVIAATPDNNLRYIIDPTFYLFNLTNAKTVVVRSTTSVSSSSVLFLINQNLSVSWGADLTPGDNLFIRTNMDNTSPIVAYLTVSSVAYTGSTSQITANIVNTTANIPLPEFTDYSIFNTTIVAPARILTRLATTARYIYAIDDTKSALVATVNIASKNIVTVVVNADLTTWTSYLSFNNILNIRLTNNPGDPIIGNLVVISFTISAGVTTVNTRLASAYTTVADIILFDKYLFSFSNGNNIKINTITSVSNDSITLTITQNLSPVWVNDLIPGSKLFIKKTNGSIVATVIVNTVSYGGSTTINVRLVIAENVLSNLRTETANYQVALSNKFITIYQYMWKYLTANYTTFNSSAYAALTANTSKIYIGNFTNYSNLYTYQGVLNELYNTYRTGRIPNIRSVLTNITTGFTIDNIGFSSAVVSNLNLEEIILYLEDYTTGLVNTSAYTNFPFINLLSTDTTTYYNFIENILDTQLTVGYTTWNLLNQILNNNSINLTIQQQINFNSVSLLPQSVANIGAITTLLTNTIPVNGVDFTYYSNNSNILNVDFINFNTAATYSPDSYVIDYSLNNTVKLSLKTVAITVFSVIGAFWPSVLTIGSVLNINTTNIVTHPVVSLSLTGVAFDTINNITTINATLITTSGMIGSVKTANYISYGDTTVFNLPISTVTINYEFNSVYQFLITINTTIANSWQYLIVSGTQLAIRATSSALSTILSTVIVANVFFDTVNNVVTLLCGFNNIPSLLNNNSTANYISVGDGSIFNITMNDVKIVYNYNAKYEMTDSQKWIFDYGCDSFFIPLFAASTITAINRSLLSGFKNYYNDALITDMVQGSLPVTVDAIILQSNIIQTLQGVVNALPGTPTDADKTVAMQTTGHTLIVQFLSTYTDIYVFFRSAILLQAEYTQLYPIIAVIDNLSGSDLTIYTDVTNIYTNIKLVVPVIFMSYQPSIFTPTVLPSNYFVNTNDNNTNTLLSDVVQTIGPATNTFILFRNCIITTTEQTYITTFSALPSTLQFTDSTQLNVSRVLTFDSGYRLYQNCIITVAELTYITGHPGQLPASLTTVNGAIVRTTDLPAGFTYNRGTQTITRTYIYDVNMNNVIANLLTGKRFLTYLRTYGYQEIYSIVLPLITNGIVDVKKLINIFQSKVLSLYNLFTTYNHAYFYAQGKLTSENFRTGDIIQTLLTNVYTLLYPLVNVNPLYQTTQLNSDYTTQTININNIIKLNNNSVNSLSVVLSTYQTNLTAYTSSINAQYNKYISLLPTITTIANRTSTFGNFAWTKRLGIYMINYYEIVIGDEVIDKQYCDWINIWFELNTSVGQRYGLDKMVGNTIELTTFNNTVKPAYTIYLPLPTWFSRKSVVALPIIAILYNTISFNLYLNPLADCCQIDNNVNFVQPIKLRGKLITGYIFLDNAERKLFAESNHEYLIEQVQNNGTVTVNNTAVSIPLHFYNPCKEIIWVVQLQQHINGGYANGEKQFYNYTTAQNTNASFATFAQLSPNMSLSRLIADTSIAGEYFNTCGQNPVTSATIVINNYNRFTVQSGKYFNCVQPYEGYKNTPNEGINTYSFALHPLELQPSGSCDFSFLENASLELTLNGVITNTNPAYVKVYTRSYNLLRVFSGFAGLAYYGGLD</sequence>
<dbReference type="InterPro" id="IPR007542">
    <property type="entry name" value="MCP_C"/>
</dbReference>
<dbReference type="InterPro" id="IPR031654">
    <property type="entry name" value="Capsid_N"/>
</dbReference>
<evidence type="ECO:0000259" key="5">
    <source>
        <dbReference type="Pfam" id="PF16903"/>
    </source>
</evidence>
<dbReference type="SUPFAM" id="SSF49749">
    <property type="entry name" value="Group II dsDNA viruses VP"/>
    <property type="match status" value="3"/>
</dbReference>
<feature type="domain" description="Major capsid protein N-terminal" evidence="5">
    <location>
        <begin position="2735"/>
        <end position="2864"/>
    </location>
</feature>
<evidence type="ECO:0000256" key="2">
    <source>
        <dbReference type="ARBA" id="ARBA00022561"/>
    </source>
</evidence>
<feature type="domain" description="Major capsid protein N-terminal" evidence="5">
    <location>
        <begin position="25"/>
        <end position="104"/>
    </location>
</feature>
<gene>
    <name evidence="6" type="ORF">Faunusvirus28_1</name>
</gene>
<organism evidence="6">
    <name type="scientific">Faunusvirus sp</name>
    <dbReference type="NCBI Taxonomy" id="2487766"/>
    <lineage>
        <taxon>Viruses</taxon>
        <taxon>Varidnaviria</taxon>
        <taxon>Bamfordvirae</taxon>
        <taxon>Nucleocytoviricota</taxon>
        <taxon>Megaviricetes</taxon>
        <taxon>Imitervirales</taxon>
        <taxon>Mimiviridae</taxon>
    </lineage>
</organism>
<comment type="subcellular location">
    <subcellularLocation>
        <location evidence="1">Virion</location>
    </subcellularLocation>
</comment>
<evidence type="ECO:0000256" key="1">
    <source>
        <dbReference type="ARBA" id="ARBA00004328"/>
    </source>
</evidence>